<dbReference type="Proteomes" id="UP000518266">
    <property type="component" value="Unassembled WGS sequence"/>
</dbReference>
<keyword evidence="2" id="KW-1133">Transmembrane helix</keyword>
<gene>
    <name evidence="3" type="ORF">F7725_018268</name>
</gene>
<reference evidence="3 4" key="1">
    <citation type="submission" date="2020-03" db="EMBL/GenBank/DDBJ databases">
        <title>Dissostichus mawsoni Genome sequencing and assembly.</title>
        <authorList>
            <person name="Park H."/>
        </authorList>
    </citation>
    <scope>NUCLEOTIDE SEQUENCE [LARGE SCALE GENOMIC DNA]</scope>
    <source>
        <strain evidence="3">DM0001</strain>
        <tissue evidence="3">Muscle</tissue>
    </source>
</reference>
<protein>
    <submittedName>
        <fullName evidence="3">Uncharacterized protein</fullName>
    </submittedName>
</protein>
<feature type="region of interest" description="Disordered" evidence="1">
    <location>
        <begin position="1"/>
        <end position="116"/>
    </location>
</feature>
<dbReference type="AlphaFoldDB" id="A0A7J5XRR7"/>
<comment type="caution">
    <text evidence="3">The sequence shown here is derived from an EMBL/GenBank/DDBJ whole genome shotgun (WGS) entry which is preliminary data.</text>
</comment>
<feature type="compositionally biased region" description="Basic residues" evidence="1">
    <location>
        <begin position="22"/>
        <end position="31"/>
    </location>
</feature>
<feature type="compositionally biased region" description="Basic and acidic residues" evidence="1">
    <location>
        <begin position="39"/>
        <end position="78"/>
    </location>
</feature>
<keyword evidence="4" id="KW-1185">Reference proteome</keyword>
<evidence type="ECO:0000256" key="1">
    <source>
        <dbReference type="SAM" id="MobiDB-lite"/>
    </source>
</evidence>
<accession>A0A7J5XRR7</accession>
<keyword evidence="2" id="KW-0812">Transmembrane</keyword>
<feature type="compositionally biased region" description="Basic residues" evidence="1">
    <location>
        <begin position="87"/>
        <end position="97"/>
    </location>
</feature>
<feature type="transmembrane region" description="Helical" evidence="2">
    <location>
        <begin position="249"/>
        <end position="272"/>
    </location>
</feature>
<dbReference type="EMBL" id="JAAKFY010000021">
    <property type="protein sequence ID" value="KAF3839551.1"/>
    <property type="molecule type" value="Genomic_DNA"/>
</dbReference>
<organism evidence="3 4">
    <name type="scientific">Dissostichus mawsoni</name>
    <name type="common">Antarctic cod</name>
    <dbReference type="NCBI Taxonomy" id="36200"/>
    <lineage>
        <taxon>Eukaryota</taxon>
        <taxon>Metazoa</taxon>
        <taxon>Chordata</taxon>
        <taxon>Craniata</taxon>
        <taxon>Vertebrata</taxon>
        <taxon>Euteleostomi</taxon>
        <taxon>Actinopterygii</taxon>
        <taxon>Neopterygii</taxon>
        <taxon>Teleostei</taxon>
        <taxon>Neoteleostei</taxon>
        <taxon>Acanthomorphata</taxon>
        <taxon>Eupercaria</taxon>
        <taxon>Perciformes</taxon>
        <taxon>Notothenioidei</taxon>
        <taxon>Nototheniidae</taxon>
        <taxon>Dissostichus</taxon>
    </lineage>
</organism>
<feature type="transmembrane region" description="Helical" evidence="2">
    <location>
        <begin position="213"/>
        <end position="242"/>
    </location>
</feature>
<feature type="compositionally biased region" description="Basic and acidic residues" evidence="1">
    <location>
        <begin position="1"/>
        <end position="16"/>
    </location>
</feature>
<keyword evidence="2" id="KW-0472">Membrane</keyword>
<evidence type="ECO:0000313" key="3">
    <source>
        <dbReference type="EMBL" id="KAF3839551.1"/>
    </source>
</evidence>
<name>A0A7J5XRR7_DISMA</name>
<evidence type="ECO:0000256" key="2">
    <source>
        <dbReference type="SAM" id="Phobius"/>
    </source>
</evidence>
<proteinExistence type="predicted"/>
<sequence>MKDEKKANTLLMEREMSSVCRRPIRSARPPHTKAPTIIPRREEKQKSSDAEHLVTLERKRGEGSIKSEEERELGKKEKEEEEEEERRRRRRRTRTRTRTTTTVASLCGDRAPKGSRVSAQGALNELGAEEDAVPHQRPRQAQCEVKRPLELPVAALLQDGLVLLGQLLLVLPPLRLVGRQIPELRLGGLHAVHAARLPRLGSGDALVLPFVDLIVLVVTFSGVAVTFIVIGPAVIAMVSVVVACRHAAVVVVIVFLLKAFIGALGVLVGHFVRAAPHLLADLFLGHFGDVLGAADKV</sequence>
<evidence type="ECO:0000313" key="4">
    <source>
        <dbReference type="Proteomes" id="UP000518266"/>
    </source>
</evidence>